<accession>A0ABV3DND9</accession>
<protein>
    <submittedName>
        <fullName evidence="2">Uncharacterized protein</fullName>
    </submittedName>
</protein>
<evidence type="ECO:0000313" key="3">
    <source>
        <dbReference type="Proteomes" id="UP001551482"/>
    </source>
</evidence>
<dbReference type="RefSeq" id="WP_358357502.1">
    <property type="nucleotide sequence ID" value="NZ_JBEZFP010000069.1"/>
</dbReference>
<keyword evidence="3" id="KW-1185">Reference proteome</keyword>
<sequence length="42" mass="4597">MNDPSDERGPARRTPARSASPDGELAVRTRVGDRQAYAPLCR</sequence>
<evidence type="ECO:0000256" key="1">
    <source>
        <dbReference type="SAM" id="MobiDB-lite"/>
    </source>
</evidence>
<dbReference type="Proteomes" id="UP001551482">
    <property type="component" value="Unassembled WGS sequence"/>
</dbReference>
<feature type="region of interest" description="Disordered" evidence="1">
    <location>
        <begin position="1"/>
        <end position="31"/>
    </location>
</feature>
<organism evidence="2 3">
    <name type="scientific">Streptodolium elevatio</name>
    <dbReference type="NCBI Taxonomy" id="3157996"/>
    <lineage>
        <taxon>Bacteria</taxon>
        <taxon>Bacillati</taxon>
        <taxon>Actinomycetota</taxon>
        <taxon>Actinomycetes</taxon>
        <taxon>Kitasatosporales</taxon>
        <taxon>Streptomycetaceae</taxon>
        <taxon>Streptodolium</taxon>
    </lineage>
</organism>
<name>A0ABV3DND9_9ACTN</name>
<evidence type="ECO:0000313" key="2">
    <source>
        <dbReference type="EMBL" id="MEU8136689.1"/>
    </source>
</evidence>
<gene>
    <name evidence="2" type="ORF">AB0C36_24660</name>
</gene>
<reference evidence="2 3" key="1">
    <citation type="submission" date="2024-06" db="EMBL/GenBank/DDBJ databases">
        <title>The Natural Products Discovery Center: Release of the First 8490 Sequenced Strains for Exploring Actinobacteria Biosynthetic Diversity.</title>
        <authorList>
            <person name="Kalkreuter E."/>
            <person name="Kautsar S.A."/>
            <person name="Yang D."/>
            <person name="Bader C.D."/>
            <person name="Teijaro C.N."/>
            <person name="Fluegel L."/>
            <person name="Davis C.M."/>
            <person name="Simpson J.R."/>
            <person name="Lauterbach L."/>
            <person name="Steele A.D."/>
            <person name="Gui C."/>
            <person name="Meng S."/>
            <person name="Li G."/>
            <person name="Viehrig K."/>
            <person name="Ye F."/>
            <person name="Su P."/>
            <person name="Kiefer A.F."/>
            <person name="Nichols A."/>
            <person name="Cepeda A.J."/>
            <person name="Yan W."/>
            <person name="Fan B."/>
            <person name="Jiang Y."/>
            <person name="Adhikari A."/>
            <person name="Zheng C.-J."/>
            <person name="Schuster L."/>
            <person name="Cowan T.M."/>
            <person name="Smanski M.J."/>
            <person name="Chevrette M.G."/>
            <person name="De Carvalho L.P.S."/>
            <person name="Shen B."/>
        </authorList>
    </citation>
    <scope>NUCLEOTIDE SEQUENCE [LARGE SCALE GENOMIC DNA]</scope>
    <source>
        <strain evidence="2 3">NPDC048946</strain>
    </source>
</reference>
<comment type="caution">
    <text evidence="2">The sequence shown here is derived from an EMBL/GenBank/DDBJ whole genome shotgun (WGS) entry which is preliminary data.</text>
</comment>
<feature type="compositionally biased region" description="Basic and acidic residues" evidence="1">
    <location>
        <begin position="1"/>
        <end position="10"/>
    </location>
</feature>
<proteinExistence type="predicted"/>
<dbReference type="EMBL" id="JBEZFP010000069">
    <property type="protein sequence ID" value="MEU8136689.1"/>
    <property type="molecule type" value="Genomic_DNA"/>
</dbReference>